<dbReference type="Pfam" id="PF13602">
    <property type="entry name" value="ADH_zinc_N_2"/>
    <property type="match status" value="1"/>
</dbReference>
<dbReference type="InterPro" id="IPR020843">
    <property type="entry name" value="ER"/>
</dbReference>
<dbReference type="CDD" id="cd05289">
    <property type="entry name" value="MDR_like_2"/>
    <property type="match status" value="1"/>
</dbReference>
<dbReference type="PANTHER" id="PTHR44154">
    <property type="entry name" value="QUINONE OXIDOREDUCTASE"/>
    <property type="match status" value="1"/>
</dbReference>
<dbReference type="GO" id="GO:0003723">
    <property type="term" value="F:RNA binding"/>
    <property type="evidence" value="ECO:0007669"/>
    <property type="project" value="UniProtKB-KW"/>
</dbReference>
<organism evidence="7 8">
    <name type="scientific">Parahaliea aestuarii</name>
    <dbReference type="NCBI Taxonomy" id="1852021"/>
    <lineage>
        <taxon>Bacteria</taxon>
        <taxon>Pseudomonadati</taxon>
        <taxon>Pseudomonadota</taxon>
        <taxon>Gammaproteobacteria</taxon>
        <taxon>Cellvibrionales</taxon>
        <taxon>Halieaceae</taxon>
        <taxon>Parahaliea</taxon>
    </lineage>
</organism>
<accession>A0A5C8ZUD6</accession>
<reference evidence="7 8" key="1">
    <citation type="submission" date="2019-08" db="EMBL/GenBank/DDBJ databases">
        <title>Parahaliea maris sp. nov., isolated from the surface seawater.</title>
        <authorList>
            <person name="Liu Y."/>
        </authorList>
    </citation>
    <scope>NUCLEOTIDE SEQUENCE [LARGE SCALE GENOMIC DNA]</scope>
    <source>
        <strain evidence="7 8">S2-26</strain>
    </source>
</reference>
<dbReference type="InterPro" id="IPR013154">
    <property type="entry name" value="ADH-like_N"/>
</dbReference>
<dbReference type="Gene3D" id="3.40.50.720">
    <property type="entry name" value="NAD(P)-binding Rossmann-like Domain"/>
    <property type="match status" value="1"/>
</dbReference>
<keyword evidence="8" id="KW-1185">Reference proteome</keyword>
<dbReference type="InterPro" id="IPR036291">
    <property type="entry name" value="NAD(P)-bd_dom_sf"/>
</dbReference>
<dbReference type="SUPFAM" id="SSF51735">
    <property type="entry name" value="NAD(P)-binding Rossmann-fold domains"/>
    <property type="match status" value="1"/>
</dbReference>
<dbReference type="Pfam" id="PF08240">
    <property type="entry name" value="ADH_N"/>
    <property type="match status" value="1"/>
</dbReference>
<evidence type="ECO:0000313" key="7">
    <source>
        <dbReference type="EMBL" id="TXS91172.1"/>
    </source>
</evidence>
<evidence type="ECO:0000256" key="4">
    <source>
        <dbReference type="ARBA" id="ARBA00022857"/>
    </source>
</evidence>
<dbReference type="SMART" id="SM00829">
    <property type="entry name" value="PKS_ER"/>
    <property type="match status" value="1"/>
</dbReference>
<evidence type="ECO:0000256" key="1">
    <source>
        <dbReference type="ARBA" id="ARBA00004496"/>
    </source>
</evidence>
<dbReference type="Proteomes" id="UP000321933">
    <property type="component" value="Unassembled WGS sequence"/>
</dbReference>
<proteinExistence type="predicted"/>
<comment type="caution">
    <text evidence="7">The sequence shown here is derived from an EMBL/GenBank/DDBJ whole genome shotgun (WGS) entry which is preliminary data.</text>
</comment>
<keyword evidence="5" id="KW-0694">RNA-binding</keyword>
<dbReference type="GO" id="GO:0016491">
    <property type="term" value="F:oxidoreductase activity"/>
    <property type="evidence" value="ECO:0007669"/>
    <property type="project" value="InterPro"/>
</dbReference>
<dbReference type="Gene3D" id="3.90.180.10">
    <property type="entry name" value="Medium-chain alcohol dehydrogenases, catalytic domain"/>
    <property type="match status" value="1"/>
</dbReference>
<name>A0A5C8ZUD6_9GAMM</name>
<dbReference type="PROSITE" id="PS01162">
    <property type="entry name" value="QOR_ZETA_CRYSTAL"/>
    <property type="match status" value="1"/>
</dbReference>
<protein>
    <submittedName>
        <fullName evidence="7">NADP-dependent oxidoreductase</fullName>
    </submittedName>
</protein>
<dbReference type="AlphaFoldDB" id="A0A5C8ZUD6"/>
<dbReference type="SUPFAM" id="SSF50129">
    <property type="entry name" value="GroES-like"/>
    <property type="match status" value="1"/>
</dbReference>
<dbReference type="GO" id="GO:0005737">
    <property type="term" value="C:cytoplasm"/>
    <property type="evidence" value="ECO:0007669"/>
    <property type="project" value="UniProtKB-SubCell"/>
</dbReference>
<dbReference type="RefSeq" id="WP_148064825.1">
    <property type="nucleotide sequence ID" value="NZ_VRYZ01000005.1"/>
</dbReference>
<evidence type="ECO:0000313" key="8">
    <source>
        <dbReference type="Proteomes" id="UP000321933"/>
    </source>
</evidence>
<dbReference type="GO" id="GO:0008270">
    <property type="term" value="F:zinc ion binding"/>
    <property type="evidence" value="ECO:0007669"/>
    <property type="project" value="InterPro"/>
</dbReference>
<evidence type="ECO:0000256" key="5">
    <source>
        <dbReference type="ARBA" id="ARBA00022884"/>
    </source>
</evidence>
<evidence type="ECO:0000259" key="6">
    <source>
        <dbReference type="SMART" id="SM00829"/>
    </source>
</evidence>
<evidence type="ECO:0000256" key="2">
    <source>
        <dbReference type="ARBA" id="ARBA00011881"/>
    </source>
</evidence>
<sequence>MHAMIIEQTGGPDVFRWAEIATPVPGPGEVLVRIAYAGVNPADWKNREGHLAQYRPYVFPYIIGFDAAGVVESVGEDVTAFQPGDRVFTPTNHGQGGQGSYAEFALANVERVARIPQGMDYAQAAALPVASLTAWQGLFDRGGLAKGQKALIHGGSGGLGSFAVQFARWAGAEVAATCSTRNVGYLQELGVGRVIDYRQEDIRQAISAWAPEGLDYLMDAVGVSTLPYGLDLVRPGGTFVSIPTLVDDGDIPAAAAAGAEKGVTRVFSTMNDVNCAATLEKIAGLIVSGDVVLPPLTEFAVQDVGEAHRILQQGHNRGKMVLKVADLD</sequence>
<comment type="subunit">
    <text evidence="2">Homotetramer.</text>
</comment>
<keyword evidence="3" id="KW-0963">Cytoplasm</keyword>
<dbReference type="InterPro" id="IPR002364">
    <property type="entry name" value="Quin_OxRdtase/zeta-crystal_CS"/>
</dbReference>
<feature type="domain" description="Enoyl reductase (ER)" evidence="6">
    <location>
        <begin position="10"/>
        <end position="322"/>
    </location>
</feature>
<gene>
    <name evidence="7" type="ORF">FVW59_13300</name>
</gene>
<comment type="subcellular location">
    <subcellularLocation>
        <location evidence="1">Cytoplasm</location>
    </subcellularLocation>
</comment>
<dbReference type="InterPro" id="IPR051603">
    <property type="entry name" value="Zinc-ADH_QOR/CCCR"/>
</dbReference>
<dbReference type="EMBL" id="VRYZ01000005">
    <property type="protein sequence ID" value="TXS91172.1"/>
    <property type="molecule type" value="Genomic_DNA"/>
</dbReference>
<evidence type="ECO:0000256" key="3">
    <source>
        <dbReference type="ARBA" id="ARBA00022490"/>
    </source>
</evidence>
<dbReference type="InterPro" id="IPR011032">
    <property type="entry name" value="GroES-like_sf"/>
</dbReference>
<dbReference type="OrthoDB" id="4190732at2"/>
<keyword evidence="4" id="KW-0521">NADP</keyword>
<dbReference type="PANTHER" id="PTHR44154:SF1">
    <property type="entry name" value="QUINONE OXIDOREDUCTASE"/>
    <property type="match status" value="1"/>
</dbReference>